<evidence type="ECO:0000259" key="6">
    <source>
        <dbReference type="PROSITE" id="PS50090"/>
    </source>
</evidence>
<dbReference type="InterPro" id="IPR055141">
    <property type="entry name" value="TADA2A_B-like_dom"/>
</dbReference>
<feature type="domain" description="SANT" evidence="7">
    <location>
        <begin position="74"/>
        <end position="127"/>
    </location>
</feature>
<dbReference type="GO" id="GO:0005634">
    <property type="term" value="C:nucleus"/>
    <property type="evidence" value="ECO:0007669"/>
    <property type="project" value="UniProtKB-SubCell"/>
</dbReference>
<dbReference type="OMA" id="WGWKEDL"/>
<dbReference type="SUPFAM" id="SSF46689">
    <property type="entry name" value="Homeodomain-like"/>
    <property type="match status" value="1"/>
</dbReference>
<evidence type="ECO:0000256" key="2">
    <source>
        <dbReference type="ARBA" id="ARBA00022723"/>
    </source>
</evidence>
<dbReference type="InParanoid" id="A0A1S0TSD4"/>
<evidence type="ECO:0000256" key="5">
    <source>
        <dbReference type="SAM" id="MobiDB-lite"/>
    </source>
</evidence>
<dbReference type="PANTHER" id="PTHR12374:SF63">
    <property type="entry name" value="TRANSCRIPTIONAL ADAPTER 2-BETA"/>
    <property type="match status" value="1"/>
</dbReference>
<evidence type="ECO:0000256" key="3">
    <source>
        <dbReference type="ARBA" id="ARBA00022771"/>
    </source>
</evidence>
<sequence>MNEMATDKIICCNCEISLVPAKYLYIQCDNCQKKGVDVKLCVSCFRMGAECGPHKRGHAYTVVDRKGPALFQTKSDKHWGWKEDLELIKAVHKHKLGNWEEIASDLDTDKTADDARKRFDQVFIRGPFGRFAAGVNTGPYVDIHKVEEMSSSHPDSDIVGQEQAADSSDWQYISEFFRNWDQSVNFDDPNWFDQFEEPLKKFKNEFCTPPVRSSTKKSDEKQSSFERNDGPHVMTPPQIFPPNSYPGLRPPGRELVIFRKRVRWQTDEEGKRKRLLSVSDFDESDDEATTNSESSNSCNKAELTTPCSKKKGSSHNAHVCRNSSDTDEGSEPEPAQKYEKKKPVLQLKRVGRKRRKKDYREKLFLKETYEGKLRIKISEDVKKQLRDCHPEQFYANVPLLPFGTEERLKLKDSDLQLLGYMPERDDFEWEFMNDAEKLISRLMLQPGPDADEDSAFESAVKLAKVQKYNRILKQRRAKKAAVREYELVNKFFDKIKKIEETRRSLTHSQQHSASARQYELLHSFMKKTYQVMRQPELSQLLDAITDYTSLNERILNLGNFEVDVSRI</sequence>
<evidence type="ECO:0000256" key="4">
    <source>
        <dbReference type="ARBA" id="ARBA00022833"/>
    </source>
</evidence>
<dbReference type="CTD" id="9946633"/>
<keyword evidence="2" id="KW-0479">Metal-binding</keyword>
<accession>A0A1S0TSD4</accession>
<feature type="region of interest" description="Disordered" evidence="5">
    <location>
        <begin position="206"/>
        <end position="249"/>
    </location>
</feature>
<dbReference type="Gene3D" id="1.10.10.60">
    <property type="entry name" value="Homeodomain-like"/>
    <property type="match status" value="1"/>
</dbReference>
<dbReference type="Pfam" id="PF25299">
    <property type="entry name" value="ZZ_ADA2"/>
    <property type="match status" value="1"/>
</dbReference>
<keyword evidence="3" id="KW-0863">Zinc-finger</keyword>
<dbReference type="PROSITE" id="PS50090">
    <property type="entry name" value="MYB_LIKE"/>
    <property type="match status" value="1"/>
</dbReference>
<feature type="compositionally biased region" description="Polar residues" evidence="5">
    <location>
        <begin position="289"/>
        <end position="299"/>
    </location>
</feature>
<dbReference type="PANTHER" id="PTHR12374">
    <property type="entry name" value="TRANSCRIPTIONAL ADAPTOR 2 ADA2 -RELATED"/>
    <property type="match status" value="1"/>
</dbReference>
<dbReference type="GO" id="GO:0070461">
    <property type="term" value="C:SAGA-type complex"/>
    <property type="evidence" value="ECO:0007669"/>
    <property type="project" value="UniProtKB-ARBA"/>
</dbReference>
<dbReference type="Pfam" id="PF00249">
    <property type="entry name" value="Myb_DNA-binding"/>
    <property type="match status" value="1"/>
</dbReference>
<dbReference type="GO" id="GO:0006357">
    <property type="term" value="P:regulation of transcription by RNA polymerase II"/>
    <property type="evidence" value="ECO:0007669"/>
    <property type="project" value="TreeGrafter"/>
</dbReference>
<dbReference type="RefSeq" id="XP_020301933.1">
    <property type="nucleotide sequence ID" value="XM_020447880.1"/>
</dbReference>
<name>A0A1S0TSD4_LOALO</name>
<dbReference type="AlphaFoldDB" id="A0A1S0TSD4"/>
<gene>
    <name evidence="8" type="ORF">LOAG_09198</name>
</gene>
<feature type="domain" description="Myb-like" evidence="6">
    <location>
        <begin position="79"/>
        <end position="123"/>
    </location>
</feature>
<dbReference type="OrthoDB" id="270417at2759"/>
<dbReference type="GO" id="GO:0003713">
    <property type="term" value="F:transcription coactivator activity"/>
    <property type="evidence" value="ECO:0007669"/>
    <property type="project" value="TreeGrafter"/>
</dbReference>
<organism evidence="8">
    <name type="scientific">Loa loa</name>
    <name type="common">Eye worm</name>
    <name type="synonym">Filaria loa</name>
    <dbReference type="NCBI Taxonomy" id="7209"/>
    <lineage>
        <taxon>Eukaryota</taxon>
        <taxon>Metazoa</taxon>
        <taxon>Ecdysozoa</taxon>
        <taxon>Nematoda</taxon>
        <taxon>Chromadorea</taxon>
        <taxon>Rhabditida</taxon>
        <taxon>Spirurina</taxon>
        <taxon>Spiruromorpha</taxon>
        <taxon>Filarioidea</taxon>
        <taxon>Onchocercidae</taxon>
        <taxon>Loa</taxon>
    </lineage>
</organism>
<reference evidence="8" key="1">
    <citation type="submission" date="2012-04" db="EMBL/GenBank/DDBJ databases">
        <title>The Genome Sequence of Loa loa.</title>
        <authorList>
            <consortium name="The Broad Institute Genome Sequencing Platform"/>
            <consortium name="Broad Institute Genome Sequencing Center for Infectious Disease"/>
            <person name="Nutman T.B."/>
            <person name="Fink D.L."/>
            <person name="Russ C."/>
            <person name="Young S."/>
            <person name="Zeng Q."/>
            <person name="Gargeya S."/>
            <person name="Alvarado L."/>
            <person name="Berlin A."/>
            <person name="Chapman S.B."/>
            <person name="Chen Z."/>
            <person name="Freedman E."/>
            <person name="Gellesch M."/>
            <person name="Goldberg J."/>
            <person name="Griggs A."/>
            <person name="Gujja S."/>
            <person name="Heilman E.R."/>
            <person name="Heiman D."/>
            <person name="Howarth C."/>
            <person name="Mehta T."/>
            <person name="Neiman D."/>
            <person name="Pearson M."/>
            <person name="Roberts A."/>
            <person name="Saif S."/>
            <person name="Shea T."/>
            <person name="Shenoy N."/>
            <person name="Sisk P."/>
            <person name="Stolte C."/>
            <person name="Sykes S."/>
            <person name="White J."/>
            <person name="Yandava C."/>
            <person name="Haas B."/>
            <person name="Henn M.R."/>
            <person name="Nusbaum C."/>
            <person name="Birren B."/>
        </authorList>
    </citation>
    <scope>NUCLEOTIDE SEQUENCE [LARGE SCALE GENOMIC DNA]</scope>
</reference>
<dbReference type="InterPro" id="IPR001005">
    <property type="entry name" value="SANT/Myb"/>
</dbReference>
<dbReference type="CDD" id="cd00167">
    <property type="entry name" value="SANT"/>
    <property type="match status" value="1"/>
</dbReference>
<dbReference type="PROSITE" id="PS51293">
    <property type="entry name" value="SANT"/>
    <property type="match status" value="1"/>
</dbReference>
<dbReference type="GO" id="GO:0006338">
    <property type="term" value="P:chromatin remodeling"/>
    <property type="evidence" value="ECO:0007669"/>
    <property type="project" value="TreeGrafter"/>
</dbReference>
<dbReference type="InterPro" id="IPR017884">
    <property type="entry name" value="SANT_dom"/>
</dbReference>
<dbReference type="KEGG" id="loa:LOAG_09198"/>
<dbReference type="GeneID" id="9946633"/>
<protein>
    <submittedName>
        <fullName evidence="8">Uncharacterized protein</fullName>
    </submittedName>
</protein>
<dbReference type="EMBL" id="JH712592">
    <property type="protein sequence ID" value="EFO19296.2"/>
    <property type="molecule type" value="Genomic_DNA"/>
</dbReference>
<feature type="compositionally biased region" description="Basic and acidic residues" evidence="5">
    <location>
        <begin position="216"/>
        <end position="230"/>
    </location>
</feature>
<feature type="region of interest" description="Disordered" evidence="5">
    <location>
        <begin position="280"/>
        <end position="343"/>
    </location>
</feature>
<dbReference type="InterPro" id="IPR000433">
    <property type="entry name" value="Znf_ZZ"/>
</dbReference>
<dbReference type="GO" id="GO:0008270">
    <property type="term" value="F:zinc ion binding"/>
    <property type="evidence" value="ECO:0007669"/>
    <property type="project" value="UniProtKB-KW"/>
</dbReference>
<dbReference type="Pfam" id="PF22941">
    <property type="entry name" value="TADA2A-like_3rd"/>
    <property type="match status" value="1"/>
</dbReference>
<dbReference type="SMART" id="SM00717">
    <property type="entry name" value="SANT"/>
    <property type="match status" value="1"/>
</dbReference>
<dbReference type="GO" id="GO:0003682">
    <property type="term" value="F:chromatin binding"/>
    <property type="evidence" value="ECO:0007669"/>
    <property type="project" value="TreeGrafter"/>
</dbReference>
<evidence type="ECO:0000259" key="7">
    <source>
        <dbReference type="PROSITE" id="PS51293"/>
    </source>
</evidence>
<comment type="subcellular location">
    <subcellularLocation>
        <location evidence="1">Nucleus</location>
    </subcellularLocation>
</comment>
<keyword evidence="4" id="KW-0862">Zinc</keyword>
<evidence type="ECO:0000256" key="1">
    <source>
        <dbReference type="ARBA" id="ARBA00004123"/>
    </source>
</evidence>
<dbReference type="InterPro" id="IPR009057">
    <property type="entry name" value="Homeodomain-like_sf"/>
</dbReference>
<evidence type="ECO:0000313" key="8">
    <source>
        <dbReference type="EMBL" id="EFO19296.2"/>
    </source>
</evidence>
<proteinExistence type="predicted"/>
<dbReference type="FunCoup" id="A0A1S0TSD4">
    <property type="interactions" value="1670"/>
</dbReference>